<dbReference type="InterPro" id="IPR027417">
    <property type="entry name" value="P-loop_NTPase"/>
</dbReference>
<gene>
    <name evidence="1" type="ORF">Mag101_04305</name>
</gene>
<dbReference type="GO" id="GO:0008146">
    <property type="term" value="F:sulfotransferase activity"/>
    <property type="evidence" value="ECO:0007669"/>
    <property type="project" value="InterPro"/>
</dbReference>
<evidence type="ECO:0000313" key="1">
    <source>
        <dbReference type="EMBL" id="AQQ66945.1"/>
    </source>
</evidence>
<organism evidence="1 2">
    <name type="scientific">Microbulbifer agarilyticus</name>
    <dbReference type="NCBI Taxonomy" id="260552"/>
    <lineage>
        <taxon>Bacteria</taxon>
        <taxon>Pseudomonadati</taxon>
        <taxon>Pseudomonadota</taxon>
        <taxon>Gammaproteobacteria</taxon>
        <taxon>Cellvibrionales</taxon>
        <taxon>Microbulbiferaceae</taxon>
        <taxon>Microbulbifer</taxon>
    </lineage>
</organism>
<dbReference type="RefSeq" id="WP_198040085.1">
    <property type="nucleotide sequence ID" value="NZ_CP019650.1"/>
</dbReference>
<name>A0A1Q2M2J7_9GAMM</name>
<dbReference type="STRING" id="260552.Mag101_04305"/>
<protein>
    <recommendedName>
        <fullName evidence="3">Sulfotransferase family protein</fullName>
    </recommendedName>
</protein>
<dbReference type="AlphaFoldDB" id="A0A1Q2M2J7"/>
<dbReference type="EMBL" id="CP019650">
    <property type="protein sequence ID" value="AQQ66945.1"/>
    <property type="molecule type" value="Genomic_DNA"/>
</dbReference>
<dbReference type="Gene3D" id="3.40.50.300">
    <property type="entry name" value="P-loop containing nucleotide triphosphate hydrolases"/>
    <property type="match status" value="2"/>
</dbReference>
<sequence length="316" mass="35744">MLFRRRLVTSPIVFVHIPKTAGTSFRIGAEKSFRRSQVLKDYGRGARATSSLLEKHVYSETDHWALRQSIVNGGVRFLTGHFHASKYAPLFDAACFVSFVRHPVQRLVSEYHHAQKYHDYQGDFQSFYRAPENTNRQARILRGIPLGAFGFLGITERYNESLHLINEIYSTKIGVLEKNRSESSLELSQSTLDELIKRNQRDVKLFEVASDMLTWRSKLAKESLSFVHGEYSVSSPELLRGFACISASDALVRVRVRVNGREIDVVTANEYRDELGLLGLPRGGHVAFSLKLPPGVDVNQVSCEVLDTSQPLARVF</sequence>
<dbReference type="Pfam" id="PF03567">
    <property type="entry name" value="Sulfotransfer_2"/>
    <property type="match status" value="1"/>
</dbReference>
<evidence type="ECO:0008006" key="3">
    <source>
        <dbReference type="Google" id="ProtNLM"/>
    </source>
</evidence>
<evidence type="ECO:0000313" key="2">
    <source>
        <dbReference type="Proteomes" id="UP000188219"/>
    </source>
</evidence>
<dbReference type="InterPro" id="IPR005331">
    <property type="entry name" value="Sulfotransferase"/>
</dbReference>
<dbReference type="GO" id="GO:0016020">
    <property type="term" value="C:membrane"/>
    <property type="evidence" value="ECO:0007669"/>
    <property type="project" value="InterPro"/>
</dbReference>
<dbReference type="KEGG" id="maga:Mag101_04305"/>
<reference evidence="1" key="1">
    <citation type="submission" date="2017-02" db="EMBL/GenBank/DDBJ databases">
        <title>Genome of Microbulbifer agarilyticus GP101.</title>
        <authorList>
            <person name="Jung J."/>
            <person name="Bae S.S."/>
            <person name="Baek K."/>
        </authorList>
    </citation>
    <scope>NUCLEOTIDE SEQUENCE [LARGE SCALE GENOMIC DNA]</scope>
    <source>
        <strain evidence="1">GP101</strain>
    </source>
</reference>
<dbReference type="SUPFAM" id="SSF52540">
    <property type="entry name" value="P-loop containing nucleoside triphosphate hydrolases"/>
    <property type="match status" value="1"/>
</dbReference>
<proteinExistence type="predicted"/>
<dbReference type="Proteomes" id="UP000188219">
    <property type="component" value="Chromosome"/>
</dbReference>
<accession>A0A1Q2M2J7</accession>
<keyword evidence="2" id="KW-1185">Reference proteome</keyword>